<name>A0A0F8VRI8_9ZZZZ</name>
<dbReference type="AlphaFoldDB" id="A0A0F8VRI8"/>
<organism evidence="1">
    <name type="scientific">marine sediment metagenome</name>
    <dbReference type="NCBI Taxonomy" id="412755"/>
    <lineage>
        <taxon>unclassified sequences</taxon>
        <taxon>metagenomes</taxon>
        <taxon>ecological metagenomes</taxon>
    </lineage>
</organism>
<proteinExistence type="predicted"/>
<gene>
    <name evidence="1" type="ORF">LCGC14_3160000</name>
</gene>
<reference evidence="1" key="1">
    <citation type="journal article" date="2015" name="Nature">
        <title>Complex archaea that bridge the gap between prokaryotes and eukaryotes.</title>
        <authorList>
            <person name="Spang A."/>
            <person name="Saw J.H."/>
            <person name="Jorgensen S.L."/>
            <person name="Zaremba-Niedzwiedzka K."/>
            <person name="Martijn J."/>
            <person name="Lind A.E."/>
            <person name="van Eijk R."/>
            <person name="Schleper C."/>
            <person name="Guy L."/>
            <person name="Ettema T.J."/>
        </authorList>
    </citation>
    <scope>NUCLEOTIDE SEQUENCE</scope>
</reference>
<protein>
    <submittedName>
        <fullName evidence="1">Uncharacterized protein</fullName>
    </submittedName>
</protein>
<accession>A0A0F8VRI8</accession>
<evidence type="ECO:0000313" key="1">
    <source>
        <dbReference type="EMBL" id="KKK46963.1"/>
    </source>
</evidence>
<comment type="caution">
    <text evidence="1">The sequence shown here is derived from an EMBL/GenBank/DDBJ whole genome shotgun (WGS) entry which is preliminary data.</text>
</comment>
<dbReference type="EMBL" id="LAZR01069818">
    <property type="protein sequence ID" value="KKK46963.1"/>
    <property type="molecule type" value="Genomic_DNA"/>
</dbReference>
<sequence length="112" mass="13716">MSKVVKIIYQWSGETSENRRASWMFSRANSEVNPIYIKIQKEGKRLSSYSKFYLHENTLYEYMKKSLYRSYWDKCFKEIPISDSRHYIIKVKFFKEKKISIVNRFELMDLDE</sequence>